<accession>A0AAU9PMN4</accession>
<proteinExistence type="predicted"/>
<evidence type="ECO:0000313" key="2">
    <source>
        <dbReference type="Proteomes" id="UP001157418"/>
    </source>
</evidence>
<gene>
    <name evidence="1" type="ORF">LVIROSA_LOCUS36707</name>
</gene>
<dbReference type="Proteomes" id="UP001157418">
    <property type="component" value="Unassembled WGS sequence"/>
</dbReference>
<comment type="caution">
    <text evidence="1">The sequence shown here is derived from an EMBL/GenBank/DDBJ whole genome shotgun (WGS) entry which is preliminary data.</text>
</comment>
<dbReference type="PANTHER" id="PTHR11439:SF496">
    <property type="entry name" value="RNA-DIRECTED DNA POLYMERASE"/>
    <property type="match status" value="1"/>
</dbReference>
<evidence type="ECO:0000313" key="1">
    <source>
        <dbReference type="EMBL" id="CAH1451344.1"/>
    </source>
</evidence>
<dbReference type="EMBL" id="CAKMRJ010005745">
    <property type="protein sequence ID" value="CAH1451344.1"/>
    <property type="molecule type" value="Genomic_DNA"/>
</dbReference>
<name>A0AAU9PMN4_9ASTR</name>
<keyword evidence="2" id="KW-1185">Reference proteome</keyword>
<organism evidence="1 2">
    <name type="scientific">Lactuca virosa</name>
    <dbReference type="NCBI Taxonomy" id="75947"/>
    <lineage>
        <taxon>Eukaryota</taxon>
        <taxon>Viridiplantae</taxon>
        <taxon>Streptophyta</taxon>
        <taxon>Embryophyta</taxon>
        <taxon>Tracheophyta</taxon>
        <taxon>Spermatophyta</taxon>
        <taxon>Magnoliopsida</taxon>
        <taxon>eudicotyledons</taxon>
        <taxon>Gunneridae</taxon>
        <taxon>Pentapetalae</taxon>
        <taxon>asterids</taxon>
        <taxon>campanulids</taxon>
        <taxon>Asterales</taxon>
        <taxon>Asteraceae</taxon>
        <taxon>Cichorioideae</taxon>
        <taxon>Cichorieae</taxon>
        <taxon>Lactucinae</taxon>
        <taxon>Lactuca</taxon>
    </lineage>
</organism>
<evidence type="ECO:0008006" key="3">
    <source>
        <dbReference type="Google" id="ProtNLM"/>
    </source>
</evidence>
<reference evidence="1 2" key="1">
    <citation type="submission" date="2022-01" db="EMBL/GenBank/DDBJ databases">
        <authorList>
            <person name="Xiong W."/>
            <person name="Schranz E."/>
        </authorList>
    </citation>
    <scope>NUCLEOTIDE SEQUENCE [LARGE SCALE GENOMIC DNA]</scope>
</reference>
<dbReference type="AlphaFoldDB" id="A0AAU9PMN4"/>
<protein>
    <recommendedName>
        <fullName evidence="3">Reverse transcriptase Ty1/copia-type domain-containing protein</fullName>
    </recommendedName>
</protein>
<sequence length="180" mass="20393">MWRTKDWALVLGGSDDLRVRGYSDDNFQTDRDNFRSQSGWVFTLNGGAVTWKSSKQETVADSTCESEYIAATEASKEAIWVKNFIGDLGVAPAIKERMEIFCDNEGAVALTKEPRDHGRSRHIDRKYHFIRHRVEEGLLIVKRVSLEDKPTDPLTKGLSRVKHLQHARSIGLKDDISFSG</sequence>
<dbReference type="PANTHER" id="PTHR11439">
    <property type="entry name" value="GAG-POL-RELATED RETROTRANSPOSON"/>
    <property type="match status" value="1"/>
</dbReference>
<dbReference type="CDD" id="cd09272">
    <property type="entry name" value="RNase_HI_RT_Ty1"/>
    <property type="match status" value="1"/>
</dbReference>